<sequence>MIALVRGEVAVRRPDHVVIDVQGVGYLLAVSAHTLKQVPAVGREVTLLTHMVVREDAMALYGFATEEERELFLLLLGVQSVGPKMALAVLSGGSPRELVATLAAGDVKRLTAVPGIGKRTAERIVVELREKVVPDHTPLDGDGLGDIVVSRGGDDPRSLARDGLLELGFTAIEAEKLLAGANGDAPEDLIAHALRAARP</sequence>
<dbReference type="InterPro" id="IPR000085">
    <property type="entry name" value="RuvA"/>
</dbReference>
<dbReference type="InterPro" id="IPR013849">
    <property type="entry name" value="DNA_helicase_Holl-junc_RuvA_I"/>
</dbReference>
<evidence type="ECO:0000256" key="6">
    <source>
        <dbReference type="HAMAP-Rule" id="MF_00031"/>
    </source>
</evidence>
<organism evidence="8 9">
    <name type="scientific">Svornostia abyssi</name>
    <dbReference type="NCBI Taxonomy" id="2898438"/>
    <lineage>
        <taxon>Bacteria</taxon>
        <taxon>Bacillati</taxon>
        <taxon>Actinomycetota</taxon>
        <taxon>Thermoleophilia</taxon>
        <taxon>Solirubrobacterales</taxon>
        <taxon>Baekduiaceae</taxon>
        <taxon>Svornostia</taxon>
    </lineage>
</organism>
<evidence type="ECO:0000256" key="2">
    <source>
        <dbReference type="ARBA" id="ARBA00022763"/>
    </source>
</evidence>
<feature type="region of interest" description="Domain III" evidence="6">
    <location>
        <begin position="157"/>
        <end position="199"/>
    </location>
</feature>
<feature type="domain" description="Helix-hairpin-helix DNA-binding motif class 1" evidence="7">
    <location>
        <begin position="73"/>
        <end position="92"/>
    </location>
</feature>
<evidence type="ECO:0000256" key="3">
    <source>
        <dbReference type="ARBA" id="ARBA00023125"/>
    </source>
</evidence>
<dbReference type="Proteomes" id="UP001058860">
    <property type="component" value="Chromosome"/>
</dbReference>
<dbReference type="InterPro" id="IPR012340">
    <property type="entry name" value="NA-bd_OB-fold"/>
</dbReference>
<dbReference type="InterPro" id="IPR010994">
    <property type="entry name" value="RuvA_2-like"/>
</dbReference>
<evidence type="ECO:0000313" key="8">
    <source>
        <dbReference type="EMBL" id="UUY02551.1"/>
    </source>
</evidence>
<comment type="caution">
    <text evidence="6">Lacks conserved residue(s) required for the propagation of feature annotation.</text>
</comment>
<keyword evidence="2 6" id="KW-0227">DNA damage</keyword>
<keyword evidence="9" id="KW-1185">Reference proteome</keyword>
<evidence type="ECO:0000313" key="9">
    <source>
        <dbReference type="Proteomes" id="UP001058860"/>
    </source>
</evidence>
<keyword evidence="4 6" id="KW-0233">DNA recombination</keyword>
<comment type="subcellular location">
    <subcellularLocation>
        <location evidence="6">Cytoplasm</location>
    </subcellularLocation>
</comment>
<dbReference type="SUPFAM" id="SSF47781">
    <property type="entry name" value="RuvA domain 2-like"/>
    <property type="match status" value="1"/>
</dbReference>
<dbReference type="NCBIfam" id="TIGR00084">
    <property type="entry name" value="ruvA"/>
    <property type="match status" value="1"/>
</dbReference>
<evidence type="ECO:0000256" key="4">
    <source>
        <dbReference type="ARBA" id="ARBA00023172"/>
    </source>
</evidence>
<dbReference type="SUPFAM" id="SSF50249">
    <property type="entry name" value="Nucleic acid-binding proteins"/>
    <property type="match status" value="1"/>
</dbReference>
<keyword evidence="3 6" id="KW-0238">DNA-binding</keyword>
<dbReference type="EMBL" id="CP088295">
    <property type="protein sequence ID" value="UUY02551.1"/>
    <property type="molecule type" value="Genomic_DNA"/>
</dbReference>
<accession>A0ABY5PD08</accession>
<evidence type="ECO:0000259" key="7">
    <source>
        <dbReference type="SMART" id="SM00278"/>
    </source>
</evidence>
<dbReference type="Gene3D" id="1.10.150.20">
    <property type="entry name" value="5' to 3' exonuclease, C-terminal subdomain"/>
    <property type="match status" value="1"/>
</dbReference>
<reference evidence="9" key="1">
    <citation type="submission" date="2021-11" db="EMBL/GenBank/DDBJ databases">
        <title>Cultivation dependent microbiological survey of springs from the worlds oldest radium mine currently devoted to the extraction of radon-saturated water.</title>
        <authorList>
            <person name="Kapinusova G."/>
            <person name="Smrhova T."/>
            <person name="Strejcek M."/>
            <person name="Suman J."/>
            <person name="Jani K."/>
            <person name="Pajer P."/>
            <person name="Uhlik O."/>
        </authorList>
    </citation>
    <scope>NUCLEOTIDE SEQUENCE [LARGE SCALE GENOMIC DNA]</scope>
    <source>
        <strain evidence="9">J379</strain>
    </source>
</reference>
<proteinExistence type="inferred from homology"/>
<dbReference type="HAMAP" id="MF_00031">
    <property type="entry name" value="DNA_HJ_migration_RuvA"/>
    <property type="match status" value="1"/>
</dbReference>
<protein>
    <recommendedName>
        <fullName evidence="6">Holliday junction branch migration complex subunit RuvA</fullName>
    </recommendedName>
</protein>
<dbReference type="Pfam" id="PF14520">
    <property type="entry name" value="HHH_5"/>
    <property type="match status" value="1"/>
</dbReference>
<keyword evidence="5 6" id="KW-0234">DNA repair</keyword>
<dbReference type="RefSeq" id="WP_353863078.1">
    <property type="nucleotide sequence ID" value="NZ_CP088295.1"/>
</dbReference>
<feature type="domain" description="Helix-hairpin-helix DNA-binding motif class 1" evidence="7">
    <location>
        <begin position="108"/>
        <end position="127"/>
    </location>
</feature>
<dbReference type="InterPro" id="IPR003583">
    <property type="entry name" value="Hlx-hairpin-Hlx_DNA-bd_motif"/>
</dbReference>
<name>A0ABY5PD08_9ACTN</name>
<gene>
    <name evidence="6 8" type="primary">ruvA</name>
    <name evidence="8" type="ORF">LRS13_17890</name>
</gene>
<keyword evidence="1 6" id="KW-0963">Cytoplasm</keyword>
<dbReference type="SMART" id="SM00278">
    <property type="entry name" value="HhH1"/>
    <property type="match status" value="2"/>
</dbReference>
<comment type="subunit">
    <text evidence="6">Homotetramer. Forms an RuvA(8)-RuvB(12)-Holliday junction (HJ) complex. HJ DNA is sandwiched between 2 RuvA tetramers; dsDNA enters through RuvA and exits via RuvB. An RuvB hexamer assembles on each DNA strand where it exits the tetramer. Each RuvB hexamer is contacted by two RuvA subunits (via domain III) on 2 adjacent RuvB subunits; this complex drives branch migration. In the full resolvosome a probable DNA-RuvA(4)-RuvB(12)-RuvC(2) complex forms which resolves the HJ.</text>
</comment>
<feature type="region of interest" description="Domain I" evidence="6">
    <location>
        <begin position="1"/>
        <end position="64"/>
    </location>
</feature>
<dbReference type="Pfam" id="PF01330">
    <property type="entry name" value="RuvA_N"/>
    <property type="match status" value="1"/>
</dbReference>
<comment type="domain">
    <text evidence="6">Has three domains with a flexible linker between the domains II and III and assumes an 'L' shape. Domain III is highly mobile and contacts RuvB.</text>
</comment>
<evidence type="ECO:0000256" key="1">
    <source>
        <dbReference type="ARBA" id="ARBA00022490"/>
    </source>
</evidence>
<comment type="function">
    <text evidence="6">The RuvA-RuvB-RuvC complex processes Holliday junction (HJ) DNA during genetic recombination and DNA repair, while the RuvA-RuvB complex plays an important role in the rescue of blocked DNA replication forks via replication fork reversal (RFR). RuvA specifically binds to HJ cruciform DNA, conferring on it an open structure. The RuvB hexamer acts as an ATP-dependent pump, pulling dsDNA into and through the RuvAB complex. HJ branch migration allows RuvC to scan DNA until it finds its consensus sequence, where it cleaves and resolves the cruciform DNA.</text>
</comment>
<comment type="similarity">
    <text evidence="6">Belongs to the RuvA family.</text>
</comment>
<evidence type="ECO:0000256" key="5">
    <source>
        <dbReference type="ARBA" id="ARBA00023204"/>
    </source>
</evidence>
<dbReference type="Gene3D" id="2.40.50.140">
    <property type="entry name" value="Nucleic acid-binding proteins"/>
    <property type="match status" value="1"/>
</dbReference>